<dbReference type="Gene3D" id="3.40.50.12780">
    <property type="entry name" value="N-terminal domain of ligase-like"/>
    <property type="match status" value="1"/>
</dbReference>
<comment type="caution">
    <text evidence="5">The sequence shown here is derived from an EMBL/GenBank/DDBJ whole genome shotgun (WGS) entry which is preliminary data.</text>
</comment>
<dbReference type="GO" id="GO:0016405">
    <property type="term" value="F:CoA-ligase activity"/>
    <property type="evidence" value="ECO:0007669"/>
    <property type="project" value="TreeGrafter"/>
</dbReference>
<evidence type="ECO:0000259" key="4">
    <source>
        <dbReference type="Pfam" id="PF13193"/>
    </source>
</evidence>
<dbReference type="InterPro" id="IPR045851">
    <property type="entry name" value="AMP-bd_C_sf"/>
</dbReference>
<evidence type="ECO:0000256" key="1">
    <source>
        <dbReference type="ARBA" id="ARBA00006432"/>
    </source>
</evidence>
<organism evidence="5 6">
    <name type="scientific">Plectosphaerella plurivora</name>
    <dbReference type="NCBI Taxonomy" id="936078"/>
    <lineage>
        <taxon>Eukaryota</taxon>
        <taxon>Fungi</taxon>
        <taxon>Dikarya</taxon>
        <taxon>Ascomycota</taxon>
        <taxon>Pezizomycotina</taxon>
        <taxon>Sordariomycetes</taxon>
        <taxon>Hypocreomycetidae</taxon>
        <taxon>Glomerellales</taxon>
        <taxon>Plectosphaerellaceae</taxon>
        <taxon>Plectosphaerella</taxon>
    </lineage>
</organism>
<dbReference type="AlphaFoldDB" id="A0A9P8VDN3"/>
<dbReference type="PANTHER" id="PTHR24096:SF149">
    <property type="entry name" value="AMP-BINDING DOMAIN-CONTAINING PROTEIN-RELATED"/>
    <property type="match status" value="1"/>
</dbReference>
<dbReference type="InterPro" id="IPR020845">
    <property type="entry name" value="AMP-binding_CS"/>
</dbReference>
<feature type="domain" description="AMP-dependent synthetase/ligase" evidence="3">
    <location>
        <begin position="23"/>
        <end position="397"/>
    </location>
</feature>
<evidence type="ECO:0000313" key="5">
    <source>
        <dbReference type="EMBL" id="KAH6688491.1"/>
    </source>
</evidence>
<sequence>MIYTSKQPLSYPKDASLTDLLLHHNINKTPADKPAIIDGISGETVFTYASFRSGVKKIARHLQREVGVKPGDVVGILSTNRNYYPACVHGILATGAVVSALNPLYEPGELSHALKLSRPSHILVEKDLLSRLTAAVSMTPGVDPVLHLWDSPRSEDQAKALDIETILKTGSTDFNPVKLSPGSAAKTLAFICFSSGTSGLVKGVQLSHGNVVANIFQQSQGLAGMFNPRTVTALIVPFFHILGLAGFSCQYVCQGAPIVVFKRFELPLLLKAVKRDKSKSAITHINVVPPIALEFLRNPVAAQGDYSSVQCLVNAAAPLDQRQADELSKKIGCVVTQWYGMTEASPSVASQREEEINVRGTIGRLLPGMEMRVVDEEGKDTSIGEFIIRGPNIMQGYVVGAETVHSPMTADGFMKTGDIGYVNDDGYLFIVDRAKEMIKVKGQQVAPAELEAILITHPLVNDAAVCGVYNEHGTSEVPVAYISTSVEDPSALESLKGEVLEHVNTRVARYKQIRGGILVLPAIPRNPAGKILRRLLPANVARCKVVAKL</sequence>
<comment type="similarity">
    <text evidence="1">Belongs to the ATP-dependent AMP-binding enzyme family.</text>
</comment>
<dbReference type="Gene3D" id="3.30.300.30">
    <property type="match status" value="1"/>
</dbReference>
<dbReference type="InterPro" id="IPR000873">
    <property type="entry name" value="AMP-dep_synth/lig_dom"/>
</dbReference>
<dbReference type="Pfam" id="PF13193">
    <property type="entry name" value="AMP-binding_C"/>
    <property type="match status" value="1"/>
</dbReference>
<keyword evidence="6" id="KW-1185">Reference proteome</keyword>
<dbReference type="EMBL" id="JAGSXJ010000009">
    <property type="protein sequence ID" value="KAH6688491.1"/>
    <property type="molecule type" value="Genomic_DNA"/>
</dbReference>
<gene>
    <name evidence="5" type="ORF">F5X68DRAFT_132790</name>
</gene>
<dbReference type="SUPFAM" id="SSF56801">
    <property type="entry name" value="Acetyl-CoA synthetase-like"/>
    <property type="match status" value="1"/>
</dbReference>
<reference evidence="5" key="1">
    <citation type="journal article" date="2021" name="Nat. Commun.">
        <title>Genetic determinants of endophytism in the Arabidopsis root mycobiome.</title>
        <authorList>
            <person name="Mesny F."/>
            <person name="Miyauchi S."/>
            <person name="Thiergart T."/>
            <person name="Pickel B."/>
            <person name="Atanasova L."/>
            <person name="Karlsson M."/>
            <person name="Huettel B."/>
            <person name="Barry K.W."/>
            <person name="Haridas S."/>
            <person name="Chen C."/>
            <person name="Bauer D."/>
            <person name="Andreopoulos W."/>
            <person name="Pangilinan J."/>
            <person name="LaButti K."/>
            <person name="Riley R."/>
            <person name="Lipzen A."/>
            <person name="Clum A."/>
            <person name="Drula E."/>
            <person name="Henrissat B."/>
            <person name="Kohler A."/>
            <person name="Grigoriev I.V."/>
            <person name="Martin F.M."/>
            <person name="Hacquard S."/>
        </authorList>
    </citation>
    <scope>NUCLEOTIDE SEQUENCE</scope>
    <source>
        <strain evidence="5">MPI-SDFR-AT-0117</strain>
    </source>
</reference>
<dbReference type="Pfam" id="PF00501">
    <property type="entry name" value="AMP-binding"/>
    <property type="match status" value="1"/>
</dbReference>
<dbReference type="InterPro" id="IPR025110">
    <property type="entry name" value="AMP-bd_C"/>
</dbReference>
<dbReference type="OrthoDB" id="1898221at2759"/>
<name>A0A9P8VDN3_9PEZI</name>
<feature type="domain" description="AMP-binding enzyme C-terminal" evidence="4">
    <location>
        <begin position="449"/>
        <end position="530"/>
    </location>
</feature>
<dbReference type="PROSITE" id="PS00455">
    <property type="entry name" value="AMP_BINDING"/>
    <property type="match status" value="1"/>
</dbReference>
<keyword evidence="2 5" id="KW-0436">Ligase</keyword>
<accession>A0A9P8VDN3</accession>
<dbReference type="PANTHER" id="PTHR24096">
    <property type="entry name" value="LONG-CHAIN-FATTY-ACID--COA LIGASE"/>
    <property type="match status" value="1"/>
</dbReference>
<proteinExistence type="inferred from homology"/>
<dbReference type="Proteomes" id="UP000770015">
    <property type="component" value="Unassembled WGS sequence"/>
</dbReference>
<evidence type="ECO:0000256" key="2">
    <source>
        <dbReference type="ARBA" id="ARBA00022598"/>
    </source>
</evidence>
<dbReference type="InterPro" id="IPR042099">
    <property type="entry name" value="ANL_N_sf"/>
</dbReference>
<evidence type="ECO:0000259" key="3">
    <source>
        <dbReference type="Pfam" id="PF00501"/>
    </source>
</evidence>
<protein>
    <submittedName>
        <fullName evidence="5">4-coumarate-CoA ligase</fullName>
    </submittedName>
</protein>
<evidence type="ECO:0000313" key="6">
    <source>
        <dbReference type="Proteomes" id="UP000770015"/>
    </source>
</evidence>